<keyword evidence="9" id="KW-1185">Reference proteome</keyword>
<evidence type="ECO:0000256" key="1">
    <source>
        <dbReference type="ARBA" id="ARBA00010378"/>
    </source>
</evidence>
<dbReference type="SMART" id="SM00382">
    <property type="entry name" value="AAA"/>
    <property type="match status" value="5"/>
</dbReference>
<dbReference type="InterPro" id="IPR003593">
    <property type="entry name" value="AAA+_ATPase"/>
</dbReference>
<dbReference type="InterPro" id="IPR041677">
    <property type="entry name" value="DNA2/NAM7_AAA_11"/>
</dbReference>
<evidence type="ECO:0000313" key="8">
    <source>
        <dbReference type="EMBL" id="KAK3240587.1"/>
    </source>
</evidence>
<keyword evidence="2" id="KW-0547">Nucleotide-binding</keyword>
<dbReference type="CDD" id="cd18808">
    <property type="entry name" value="SF1_C_Upf1"/>
    <property type="match status" value="1"/>
</dbReference>
<accession>A0AAE0BQ02</accession>
<evidence type="ECO:0000256" key="2">
    <source>
        <dbReference type="ARBA" id="ARBA00022741"/>
    </source>
</evidence>
<feature type="domain" description="C3H1-type" evidence="7">
    <location>
        <begin position="1"/>
        <end position="19"/>
    </location>
</feature>
<keyword evidence="4" id="KW-0479">Metal-binding</keyword>
<feature type="compositionally biased region" description="Polar residues" evidence="6">
    <location>
        <begin position="830"/>
        <end position="846"/>
    </location>
</feature>
<feature type="region of interest" description="Disordered" evidence="6">
    <location>
        <begin position="1149"/>
        <end position="1226"/>
    </location>
</feature>
<dbReference type="GO" id="GO:0004386">
    <property type="term" value="F:helicase activity"/>
    <property type="evidence" value="ECO:0007669"/>
    <property type="project" value="InterPro"/>
</dbReference>
<comment type="caution">
    <text evidence="8">The sequence shown here is derived from an EMBL/GenBank/DDBJ whole genome shotgun (WGS) entry which is preliminary data.</text>
</comment>
<keyword evidence="4" id="KW-0862">Zinc</keyword>
<evidence type="ECO:0000256" key="5">
    <source>
        <dbReference type="SAM" id="Coils"/>
    </source>
</evidence>
<feature type="region of interest" description="Disordered" evidence="6">
    <location>
        <begin position="826"/>
        <end position="856"/>
    </location>
</feature>
<feature type="coiled-coil region" evidence="5">
    <location>
        <begin position="4331"/>
        <end position="4400"/>
    </location>
</feature>
<dbReference type="Pfam" id="PF26601">
    <property type="entry name" value="zf-CHCC_ins"/>
    <property type="match status" value="3"/>
</dbReference>
<feature type="coiled-coil region" evidence="5">
    <location>
        <begin position="158"/>
        <end position="192"/>
    </location>
</feature>
<dbReference type="Gene3D" id="1.10.8.60">
    <property type="match status" value="3"/>
</dbReference>
<dbReference type="Pfam" id="PF00004">
    <property type="entry name" value="AAA"/>
    <property type="match status" value="5"/>
</dbReference>
<feature type="compositionally biased region" description="Low complexity" evidence="6">
    <location>
        <begin position="1324"/>
        <end position="1338"/>
    </location>
</feature>
<dbReference type="GO" id="GO:0008270">
    <property type="term" value="F:zinc ion binding"/>
    <property type="evidence" value="ECO:0007669"/>
    <property type="project" value="UniProtKB-KW"/>
</dbReference>
<feature type="compositionally biased region" description="Basic and acidic residues" evidence="6">
    <location>
        <begin position="1166"/>
        <end position="1208"/>
    </location>
</feature>
<dbReference type="InterPro" id="IPR003959">
    <property type="entry name" value="ATPase_AAA_core"/>
</dbReference>
<dbReference type="Pfam" id="PF26600">
    <property type="entry name" value="zf-CHCC_shd"/>
    <property type="match status" value="2"/>
</dbReference>
<dbReference type="Gene3D" id="3.40.50.300">
    <property type="entry name" value="P-loop containing nucleotide triphosphate hydrolases"/>
    <property type="match status" value="8"/>
</dbReference>
<dbReference type="InterPro" id="IPR000641">
    <property type="entry name" value="CbxX/CfxQ"/>
</dbReference>
<dbReference type="SUPFAM" id="SSF52540">
    <property type="entry name" value="P-loop containing nucleoside triphosphate hydrolases"/>
    <property type="match status" value="7"/>
</dbReference>
<dbReference type="InterPro" id="IPR058254">
    <property type="entry name" value="zf-CHCC_shd"/>
</dbReference>
<feature type="zinc finger region" description="C3H1-type" evidence="4">
    <location>
        <begin position="1"/>
        <end position="19"/>
    </location>
</feature>
<dbReference type="Proteomes" id="UP001190700">
    <property type="component" value="Unassembled WGS sequence"/>
</dbReference>
<comment type="similarity">
    <text evidence="1">Belongs to the CbxX/CfxQ family.</text>
</comment>
<evidence type="ECO:0000313" key="9">
    <source>
        <dbReference type="Proteomes" id="UP001190700"/>
    </source>
</evidence>
<feature type="compositionally biased region" description="Polar residues" evidence="6">
    <location>
        <begin position="1343"/>
        <end position="1352"/>
    </location>
</feature>
<dbReference type="PANTHER" id="PTHR43392:SF2">
    <property type="entry name" value="AAA-TYPE ATPASE FAMILY PROTEIN _ ANKYRIN REPEAT FAMILY PROTEIN"/>
    <property type="match status" value="1"/>
</dbReference>
<sequence>MRSGTCKFGQSCRFQHTAQARIAGNNAGGNVQPRPNKQAPGADSKRFLQLLKGSKPESFAQVLGADPRLWEQCWVDAAHFSQQNLRALMDILAQIPFSAEVQPPPLHPWEAAMNQLIEKSGSDPQDALQTAEVVLNVMKRLLVFEWEEEKDVVRSSFLDILEKAGQKLQRRNKDHRDASTRIDQQLEELELKDWRIKVSTRGAASSSSKTATTSADGCLGDANDAADGGKDDPARTKLPLSCSDWREATVEWLRHPPLFAPSQLPKMQGPSTKSKGVYDSAEQYLDTMQRLMVGMAFCDGHAALSPHCWMKEANGPCGSALWPIAAGQSTGHSSSSYSDLRCRTSGCRNPVAFACKSSRHSGGLCTRCAEVEKSKLSGAAGPHASTHVYDGQVQRVDAVGKIYIHGFKSRRPPTERAIHWKSTKRLACPSLVGVVKLGVARVPADGGGSDSPKGRALRRSDSILWGELVSHGAPKDEFRCREAGQLCINMASVVGVFDPDLVGEGDMVAIIDCMTFVPEYIPVLRALEQHVQHGLPFEQGALLNLDGARPADLGNTVDVEGVFGDISGKDSAALPRATITMLVEEMVDNSRLQPIREIRQNEGLSCSLKGDLVDLIEQTTLDQGQLVNFIDGLRNPVHLTQGPPGTGKSYLGVVLVRALIRVRKYWMQQNPSVGSPPILVLSYKNHAADEFLLDLVKAEPQTFSSAKWRKSELIRMGKPGDPSLTPFAESTLTQKGNPDVAICKGDLQQLIDLREACRAVCSAALLFLSYHGEMFNAGHAGGDSAEDEGAKRKRQSSAAYEATEVLHAGLVRARWLENKFRRKKKKPLLNDTSSGLPSGNNSLDDNNTPDHVGDVPGTLRNVAAFMTLDDPGDHRCRKLQELAKKPDMRSDLAELYRGMAHYIEIDPTYDEPHEMLHMFLKGVRPLPRCVLFVPESDGHSHQCDELAICHEVALCNAHRCHSPSGPDRARCENPIDPRKRLLCRTHGCELPGCDNRRLLSANGNEAERLCAEHVCFKCIELGCVPAKEACDEPPRNVCWDHPLCCADRCLELTAARGDDYCALHAHTRCQHYQAGRQCKEWGIARDLPYCQYHVEAFLSRQEAEEAAAGAWSRAGAAAEEYTSSDPELAAAVKLHNAKRTCAGMTKKKKPCKSCAAPESNYCHAHAPPEESYERRRREEERLKNEKEQGVQKQGVKEKDAAAELRADVRPPTPNSGTDEGLYDTSKTKDNLAEEEVFYDICEAEVDVNLAEEEGDQSEEASGPWMGPQPADFTDSGGYDNIDEVEEADGMRHLREIFEVDEGDADVDAQYNDDAASSKFRVAAGDAGADSGSTGSRSGPFGASFSTAQQNAVPQREIPQHTREWTWEMPLEARWEACQHFMQEQIDEMRALLELVGQQLDVARKKLRDAQGRANTKVYENRTVIGGTIVGCVTRLEAIRATRPFAIVVEEASEVLEPLLLACLCPSTVKFQMVGDHLQLQPGLMDKFDFMHINKVNVSMFERLVQAPEGHRVPTGVLAVQRRMRKDVCDLTRDYYTDIVAIEDHDVCRTKVLPGVDAGRSFWRGREVPGVQSHIFLWTHSGEQSRAEVGLSKINRHEADLCVQLAYYLVSCGVQKKSIAILTPYKGQLMLLRKLLLRDRSKQALLVWDASVPDQIRLSTVDRFQGDEADVVLVSLVVDEHSRTPFVKQRNRMIVLLSRARLGMYVLGNVRYFEGLASAKGGGREDAKHWTQTLETLQQAPAVSDNSEAKLVSADAANMTLTQAKFEHSRTGSKLPLCCPQHPLESRLEVDKGGDLKLGFCEIPCAVALPCSHSCGKRCHWPRREHNAKCSVLVQSPCSKHCEPVSCADVFQHAPGARQGVDSIDAALSQYECPVEVTVPLPCTHELKLTCAVEDAISEGRRPYPDCTRPSPHPFIYPDCGHKLGVTCAQLVLYERDPSKVKKCAEKVSYHPKDCDHVCQMKCYLERQYRDGTATFMCTARLEVPLPRCGHAVQVSCAQHVALQRWEPGPDDERHHGAAEAGGVTTVHEGTRYGPKDYACREKVMLVRRCGHEQEMLCEEAFLKGVEGEQSRPCPIQVSAVHPHCGHSCKLSCAVAQRLRDVPRIAEAPCNEVHEGAGVAFPRNLPPSVPACSETVTLHRACGHVELIPCVRAHAPTLPRCSEAVQLVSPLCGHEISAPCHLKAAIESWRPWSEEVEAELRASASLRHGAKPHVPLPDNAAVTSCLKGCDKRVTVSKSCGHTFPESCPELLRIVGDDGGTVRKGANCIEIVTRELPDCGHSVTVPCKRWQQFVDGKLEGGLPCKAQVTRPCWNAAECGSEALAVPCATPADAVICCDKRTRWQCPAIGEHAHNLQVCCTGAPSSCPDCNLALMDDAIQAAQKEIDDAALRVVGEVAETQAMAGAGFLRMFDGPVPGRSFVDECLQSVRREAVTPLPPTDESMGKFRRAQISCLKKFKLFSGKAASPANVFQRQQFEPALVPVFFVVSAEKRAAEEQVNGFIRMGPFVRRQTLDGVALRRLTPDNIRGLAGEVRGGASKTLLCGYAYVLNGKTGRKWPSKKSQTQSVKAWREDEGRDCVEFEPEARGSPVRKLVVWDPYPLHATHRVGPLSAEELNQLACGMALAGCETSTGMTPRFIEFSHNGAAGGGAVNVVRGVACKSAPQDTQGPDASAGEDGAALTHTIAALRGSWAEHLHFVRSSKAAEEGADQRLVLRLSEFSEGISEAAERDLVAKVTFISKGARSPFAGKKLLEKLHKSSLARRTKGSESDASRHPCLLQLLLALEFFEKDDVDRARDELSNYCRELRAIMPMLPVGAHPLLLLAFARMGVPDVSSPSSAPDAAQVLYSFMESYADMGERLLTAEEREAVRRLARVDADEEDHPDTSARPINAPLPRVDAVDEWQDFKEKWGVESDAMEQLLRMTGLRKVKAAAVRLFKMGQCFAQMNASKRALNAPTLNYVFLGNPGTGKTTVARLFSRILHDTGIREKAAFVESGGQELKEKGADEFKKLASSAMDGVLFIDEAYTLDPVGDRFKGAPIANELLTWSENERKRLTFILAGYEDELSKKLFEYNPGFRSRFTEVHFEDFDEEELLTVWNHLREERQWDEADPRVGKVVVRRLAKMKGRKGFGNAREVRKKLEHACDCAMAREDFDPGHMALHMADAVGENPLHNGKLRAAVDQIERMTGWVKVKQGVRDLVKVCGENYERELNGQEPLPVFLNRMFLGNPGTGKTSCARLYGEVLKQLGFLSNGEVVEKTAGDLGGQVVGESKQKTVALVEASRGKVLVIDEAYGLDDSVYGRQALDALVERVQGSEADDIAVLLLGYEEEMRRMLDNQNPGLRRRFDPEQAFLFEDYTEQELEQILLNLCKTRNYKPTLEFREKAVKKLEMQKRSEAHFGNAGSVENLLKAALARASAARGCSPDGSMRLEAEDIDLGPEAELKEGEDPFVELDGLYRMEHVKRSLKQLQSKAALAEDEGDERPKLGHFVFTGAPGTGKTPVARILAKLLYRSGLLAKFHVEETTGLSLTGDAMGQTKKRVEEKLAAAKGGVLFIDEAYELGKGSYGAEACAALVGAMTDERHAGLVIVMAGYQAEMQNMLDVNCGLKSRFEHFIEFPDWDAADCVDLFKRKAESGNFALEGIEDVSSRVLERGFKKLLPLKGWGNARDVAKVWESANQERADRLQADGGAPGGGGDQKVLIEADIRAAMDQLVNARLGISGSGAAMGAADPNVDPFAPLHRLYRMEAVREKLSQLKNTVAVALRDGEEPPPLGHFVFSGAPGTGKTTVARALAGILYKLELVSRNKVTETSGLDLTGEVVGATKKKVSEKLDEAKGGVLFIDEAYELAKGQFGVEALTTLVAAMTAPEYAGLTVIIAGYKADIDTMLGVNIGLKSRFKHFIEFPDFKPEDCFDLFQAKARESKLEVDLGAVGKILLPGFKKLLPLDGWANARDVDTLWDAVKQNRANRVMNDAADVMMSTNQTSDCRRVLTVEDVRGAMEDMIAVRLGSGASHDRTVGREPFAALDNLYGMQEVKRTLQQLQNVYDVAMQDGADKPPLGHFIFVGSPGTGKTTVARAMSGILHKLGLIGRDHVEQTSGLDLQGQYLGQTKQTVKEVLGHAKGGVLFIDEAYTLGQGQYGMEACDALVAAMTDPQYAGVVVVIAGYSADINSMLKSNAGLKSRFTHTIEFPDWSPEDCVKCFAMRAAREKYALAEAAHGALIAGFAELMTMDGWGNARDVNKTWEAAMSARANRIVEQKLTNDRILLESDVSEALRASIKGRRVGEGQVSMRATAGSTSSSPTPPLEMPKQEDCGSHRLEELENLHSVELETEMVMEEEKRHEEKLHAEEEERKRIEAELEAKLQAKQLAKEAYEAEMQELQRRREEAKGRERERERIQRKLRKIGNCPVGFTWSKVAGGWRCRGGSHFVPDNQLDRDFGYDA</sequence>
<gene>
    <name evidence="8" type="ORF">CYMTET_49582</name>
</gene>
<dbReference type="Pfam" id="PF13086">
    <property type="entry name" value="AAA_11"/>
    <property type="match status" value="1"/>
</dbReference>
<evidence type="ECO:0000256" key="6">
    <source>
        <dbReference type="SAM" id="MobiDB-lite"/>
    </source>
</evidence>
<dbReference type="InterPro" id="IPR000571">
    <property type="entry name" value="Znf_CCCH"/>
</dbReference>
<dbReference type="InterPro" id="IPR027417">
    <property type="entry name" value="P-loop_NTPase"/>
</dbReference>
<reference evidence="8 9" key="1">
    <citation type="journal article" date="2015" name="Genome Biol. Evol.">
        <title>Comparative Genomics of a Bacterivorous Green Alga Reveals Evolutionary Causalities and Consequences of Phago-Mixotrophic Mode of Nutrition.</title>
        <authorList>
            <person name="Burns J.A."/>
            <person name="Paasch A."/>
            <person name="Narechania A."/>
            <person name="Kim E."/>
        </authorList>
    </citation>
    <scope>NUCLEOTIDE SEQUENCE [LARGE SCALE GENOMIC DNA]</scope>
    <source>
        <strain evidence="8 9">PLY_AMNH</strain>
    </source>
</reference>
<dbReference type="EMBL" id="LGRX02033598">
    <property type="protein sequence ID" value="KAK3240587.1"/>
    <property type="molecule type" value="Genomic_DNA"/>
</dbReference>
<dbReference type="PROSITE" id="PS50103">
    <property type="entry name" value="ZF_C3H1"/>
    <property type="match status" value="1"/>
</dbReference>
<keyword evidence="5" id="KW-0175">Coiled coil</keyword>
<dbReference type="InterPro" id="IPR058255">
    <property type="entry name" value="zf-CHCC_ins"/>
</dbReference>
<dbReference type="GO" id="GO:0016887">
    <property type="term" value="F:ATP hydrolysis activity"/>
    <property type="evidence" value="ECO:0007669"/>
    <property type="project" value="InterPro"/>
</dbReference>
<feature type="region of interest" description="Disordered" evidence="6">
    <location>
        <begin position="1251"/>
        <end position="1281"/>
    </location>
</feature>
<name>A0AAE0BQ02_9CHLO</name>
<evidence type="ECO:0000256" key="3">
    <source>
        <dbReference type="ARBA" id="ARBA00022840"/>
    </source>
</evidence>
<protein>
    <recommendedName>
        <fullName evidence="7">C3H1-type domain-containing protein</fullName>
    </recommendedName>
</protein>
<proteinExistence type="inferred from homology"/>
<evidence type="ECO:0000259" key="7">
    <source>
        <dbReference type="PROSITE" id="PS50103"/>
    </source>
</evidence>
<dbReference type="FunFam" id="3.40.50.300:FF:000216">
    <property type="entry name" value="Type VII secretion ATPase EccA"/>
    <property type="match status" value="2"/>
</dbReference>
<dbReference type="Pfam" id="PF13087">
    <property type="entry name" value="AAA_12"/>
    <property type="match status" value="1"/>
</dbReference>
<dbReference type="GO" id="GO:0005524">
    <property type="term" value="F:ATP binding"/>
    <property type="evidence" value="ECO:0007669"/>
    <property type="project" value="UniProtKB-KW"/>
</dbReference>
<dbReference type="PANTHER" id="PTHR43392">
    <property type="entry name" value="AAA-TYPE ATPASE FAMILY PROTEIN / ANKYRIN REPEAT FAMILY PROTEIN"/>
    <property type="match status" value="1"/>
</dbReference>
<dbReference type="CDD" id="cd00009">
    <property type="entry name" value="AAA"/>
    <property type="match status" value="5"/>
</dbReference>
<dbReference type="InterPro" id="IPR047187">
    <property type="entry name" value="SF1_C_Upf1"/>
</dbReference>
<feature type="region of interest" description="Disordered" evidence="6">
    <location>
        <begin position="4281"/>
        <end position="4311"/>
    </location>
</feature>
<evidence type="ECO:0000256" key="4">
    <source>
        <dbReference type="PROSITE-ProRule" id="PRU00723"/>
    </source>
</evidence>
<keyword evidence="3" id="KW-0067">ATP-binding</keyword>
<dbReference type="InterPro" id="IPR050773">
    <property type="entry name" value="CbxX/CfxQ_RuBisCO_ESX"/>
</dbReference>
<keyword evidence="4" id="KW-0863">Zinc-finger</keyword>
<dbReference type="PRINTS" id="PR00819">
    <property type="entry name" value="CBXCFQXSUPER"/>
</dbReference>
<dbReference type="InterPro" id="IPR041679">
    <property type="entry name" value="DNA2/NAM7-like_C"/>
</dbReference>
<feature type="region of interest" description="Disordered" evidence="6">
    <location>
        <begin position="1324"/>
        <end position="1357"/>
    </location>
</feature>
<organism evidence="8 9">
    <name type="scientific">Cymbomonas tetramitiformis</name>
    <dbReference type="NCBI Taxonomy" id="36881"/>
    <lineage>
        <taxon>Eukaryota</taxon>
        <taxon>Viridiplantae</taxon>
        <taxon>Chlorophyta</taxon>
        <taxon>Pyramimonadophyceae</taxon>
        <taxon>Pyramimonadales</taxon>
        <taxon>Pyramimonadaceae</taxon>
        <taxon>Cymbomonas</taxon>
    </lineage>
</organism>